<organism evidence="18 19">
    <name type="scientific">Rhodoplanes tepidamans</name>
    <name type="common">Rhodoplanes cryptolactis</name>
    <dbReference type="NCBI Taxonomy" id="200616"/>
    <lineage>
        <taxon>Bacteria</taxon>
        <taxon>Pseudomonadati</taxon>
        <taxon>Pseudomonadota</taxon>
        <taxon>Alphaproteobacteria</taxon>
        <taxon>Hyphomicrobiales</taxon>
        <taxon>Nitrobacteraceae</taxon>
        <taxon>Rhodoplanes</taxon>
    </lineage>
</organism>
<dbReference type="InterPro" id="IPR036942">
    <property type="entry name" value="Beta-barrel_TonB_sf"/>
</dbReference>
<protein>
    <submittedName>
        <fullName evidence="18">TonB-dependent siderophore receptor</fullName>
    </submittedName>
</protein>
<evidence type="ECO:0000256" key="13">
    <source>
        <dbReference type="ARBA" id="ARBA00023237"/>
    </source>
</evidence>
<evidence type="ECO:0000256" key="16">
    <source>
        <dbReference type="SAM" id="SignalP"/>
    </source>
</evidence>
<reference evidence="18" key="2">
    <citation type="submission" date="2023-02" db="EMBL/GenBank/DDBJ databases">
        <authorList>
            <person name="Rayyan A."/>
            <person name="Meyer T."/>
            <person name="Kyndt J.A."/>
        </authorList>
    </citation>
    <scope>NUCLEOTIDE SEQUENCE</scope>
    <source>
        <strain evidence="18">DSM 9987</strain>
    </source>
</reference>
<dbReference type="InterPro" id="IPR039426">
    <property type="entry name" value="TonB-dep_rcpt-like"/>
</dbReference>
<evidence type="ECO:0000256" key="12">
    <source>
        <dbReference type="ARBA" id="ARBA00023170"/>
    </source>
</evidence>
<keyword evidence="8" id="KW-0408">Iron</keyword>
<evidence type="ECO:0000256" key="10">
    <source>
        <dbReference type="ARBA" id="ARBA00023077"/>
    </source>
</evidence>
<evidence type="ECO:0000256" key="1">
    <source>
        <dbReference type="ARBA" id="ARBA00004571"/>
    </source>
</evidence>
<evidence type="ECO:0000259" key="17">
    <source>
        <dbReference type="SMART" id="SM00965"/>
    </source>
</evidence>
<dbReference type="Gene3D" id="2.170.130.10">
    <property type="entry name" value="TonB-dependent receptor, plug domain"/>
    <property type="match status" value="1"/>
</dbReference>
<dbReference type="RefSeq" id="WP_272778610.1">
    <property type="nucleotide sequence ID" value="NZ_JAQQLI010000032.1"/>
</dbReference>
<feature type="signal peptide" evidence="16">
    <location>
        <begin position="1"/>
        <end position="25"/>
    </location>
</feature>
<feature type="chain" id="PRO_5047452109" evidence="16">
    <location>
        <begin position="26"/>
        <end position="801"/>
    </location>
</feature>
<evidence type="ECO:0000256" key="8">
    <source>
        <dbReference type="ARBA" id="ARBA00023004"/>
    </source>
</evidence>
<dbReference type="CDD" id="cd01347">
    <property type="entry name" value="ligand_gated_channel"/>
    <property type="match status" value="1"/>
</dbReference>
<dbReference type="SUPFAM" id="SSF56935">
    <property type="entry name" value="Porins"/>
    <property type="match status" value="1"/>
</dbReference>
<comment type="subcellular location">
    <subcellularLocation>
        <location evidence="1 14">Cell outer membrane</location>
        <topology evidence="1 14">Multi-pass membrane protein</topology>
    </subcellularLocation>
</comment>
<dbReference type="EMBL" id="JAQQLI010000032">
    <property type="protein sequence ID" value="MDC7787771.1"/>
    <property type="molecule type" value="Genomic_DNA"/>
</dbReference>
<keyword evidence="4 14" id="KW-1134">Transmembrane beta strand</keyword>
<evidence type="ECO:0000313" key="18">
    <source>
        <dbReference type="EMBL" id="MDC7787771.1"/>
    </source>
</evidence>
<keyword evidence="3 14" id="KW-0813">Transport</keyword>
<dbReference type="InterPro" id="IPR011662">
    <property type="entry name" value="Secretin/TonB_short_N"/>
</dbReference>
<dbReference type="InterPro" id="IPR010105">
    <property type="entry name" value="TonB_sidphr_rcpt"/>
</dbReference>
<dbReference type="InterPro" id="IPR037066">
    <property type="entry name" value="Plug_dom_sf"/>
</dbReference>
<comment type="similarity">
    <text evidence="2 14 15">Belongs to the TonB-dependent receptor family.</text>
</comment>
<keyword evidence="9" id="KW-0406">Ion transport</keyword>
<evidence type="ECO:0000256" key="3">
    <source>
        <dbReference type="ARBA" id="ARBA00022448"/>
    </source>
</evidence>
<dbReference type="Pfam" id="PF07715">
    <property type="entry name" value="Plug"/>
    <property type="match status" value="1"/>
</dbReference>
<keyword evidence="12 18" id="KW-0675">Receptor</keyword>
<evidence type="ECO:0000256" key="14">
    <source>
        <dbReference type="PROSITE-ProRule" id="PRU01360"/>
    </source>
</evidence>
<evidence type="ECO:0000256" key="4">
    <source>
        <dbReference type="ARBA" id="ARBA00022452"/>
    </source>
</evidence>
<dbReference type="NCBIfam" id="TIGR01783">
    <property type="entry name" value="TonB-siderophor"/>
    <property type="match status" value="1"/>
</dbReference>
<dbReference type="InterPro" id="IPR000531">
    <property type="entry name" value="Beta-barrel_TonB"/>
</dbReference>
<evidence type="ECO:0000256" key="15">
    <source>
        <dbReference type="RuleBase" id="RU003357"/>
    </source>
</evidence>
<evidence type="ECO:0000256" key="9">
    <source>
        <dbReference type="ARBA" id="ARBA00023065"/>
    </source>
</evidence>
<evidence type="ECO:0000256" key="6">
    <source>
        <dbReference type="ARBA" id="ARBA00022692"/>
    </source>
</evidence>
<evidence type="ECO:0000256" key="7">
    <source>
        <dbReference type="ARBA" id="ARBA00022729"/>
    </source>
</evidence>
<accession>A0ABT5JDJ7</accession>
<proteinExistence type="inferred from homology"/>
<dbReference type="SMART" id="SM00965">
    <property type="entry name" value="STN"/>
    <property type="match status" value="1"/>
</dbReference>
<dbReference type="InterPro" id="IPR012910">
    <property type="entry name" value="Plug_dom"/>
</dbReference>
<keyword evidence="7 16" id="KW-0732">Signal</keyword>
<dbReference type="PANTHER" id="PTHR32552:SF68">
    <property type="entry name" value="FERRICHROME OUTER MEMBRANE TRANSPORTER_PHAGE RECEPTOR"/>
    <property type="match status" value="1"/>
</dbReference>
<dbReference type="Gene3D" id="3.55.50.30">
    <property type="match status" value="1"/>
</dbReference>
<dbReference type="Gene3D" id="2.40.170.20">
    <property type="entry name" value="TonB-dependent receptor, beta-barrel domain"/>
    <property type="match status" value="1"/>
</dbReference>
<evidence type="ECO:0000313" key="19">
    <source>
        <dbReference type="Proteomes" id="UP001165652"/>
    </source>
</evidence>
<gene>
    <name evidence="18" type="ORF">PQJ73_18935</name>
</gene>
<feature type="domain" description="Secretin/TonB short N-terminal" evidence="17">
    <location>
        <begin position="52"/>
        <end position="103"/>
    </location>
</feature>
<dbReference type="PROSITE" id="PS52016">
    <property type="entry name" value="TONB_DEPENDENT_REC_3"/>
    <property type="match status" value="1"/>
</dbReference>
<evidence type="ECO:0000256" key="2">
    <source>
        <dbReference type="ARBA" id="ARBA00009810"/>
    </source>
</evidence>
<sequence>MLKAVLAAGLAAAPLAGAGAVRAQAVEEATSFAVPAGPLSSALVAFGRQSGLQVSYAPEIATGKASRGVAGPLSPDGALERLLAGTGLLWRWANDTTITVYDPTSAAMTANAQGTVPLDEIQVTGTGTKSGETAWGPVEGYVATRSAAGSKSDTPIVEVPQSVSVVTRDQMRDRAVQTVTEALQYTPGVLTMAGGKDPRFDVIYLRGFNTQGSGGYRDGMREFADANYFSSWRTEPYGLERIDVMRGPGSVLYGQTGPGGVIDKISKRPTVERFAEIVGTFGNFDLFQGAFDVGGAADPEGKYQFRLTGLARDSDAQIAHFSQFVPDDRLYVAPAFTWQPTADTKWTLLTEYQHDKIGNAFPVSRLRTSGTTVTAVTALPLYLGDPNWNKFDQEQYRVASLFEHRFNDVLTVKQNMAFTSITLDYRYLTGAVYNNGTTAARVARQSEDKADTYTLDNQAHVKFATGPVSHAVLVGFDYQMLGLDTVFKGGGSYPLNVADPVYGIAVQPVTTVLTSTDQNLRQAGLYAQDQIRLDKWLLTLGVRHDSAELESANRVTNATTTASDTATTKRVGLTYLFDNGVAPYASWATSFLPTTGTDYSGDPFKPTTGRQYEIGVKWQPPGSRTLVTFAAFDIVQQNVLTADPVHTNYNVQTGEVSSRGLEFQATTTPLAGFDVVLSASIQDVEVTGSNKAGELGNVPVLIPEQQAAAWAKYTIQSGVLAGLGVGAGVRYVGPTWADYTNTIRNDAQTVVDAALSYDWKGARFALNVTNLFDREQAICTTSGGCQWISPRTVVGSVRYRW</sequence>
<keyword evidence="5" id="KW-0410">Iron transport</keyword>
<keyword evidence="19" id="KW-1185">Reference proteome</keyword>
<keyword evidence="11 14" id="KW-0472">Membrane</keyword>
<dbReference type="PANTHER" id="PTHR32552">
    <property type="entry name" value="FERRICHROME IRON RECEPTOR-RELATED"/>
    <property type="match status" value="1"/>
</dbReference>
<dbReference type="Proteomes" id="UP001165652">
    <property type="component" value="Unassembled WGS sequence"/>
</dbReference>
<name>A0ABT5JDJ7_RHOTP</name>
<comment type="caution">
    <text evidence="18">The sequence shown here is derived from an EMBL/GenBank/DDBJ whole genome shotgun (WGS) entry which is preliminary data.</text>
</comment>
<reference evidence="18" key="1">
    <citation type="journal article" date="2023" name="Microbiol Resour">
        <title>Genome Sequences of Rhodoplanes serenus and Two Thermotolerant Strains, Rhodoplanes tepidamans and 'Rhodoplanes cryptolactis,' Further Refine the Genus.</title>
        <authorList>
            <person name="Rayyan A.A."/>
            <person name="Kyndt J.A."/>
        </authorList>
    </citation>
    <scope>NUCLEOTIDE SEQUENCE</scope>
    <source>
        <strain evidence="18">DSM 9987</strain>
    </source>
</reference>
<dbReference type="Pfam" id="PF00593">
    <property type="entry name" value="TonB_dep_Rec_b-barrel"/>
    <property type="match status" value="1"/>
</dbReference>
<keyword evidence="10 15" id="KW-0798">TonB box</keyword>
<keyword evidence="6 14" id="KW-0812">Transmembrane</keyword>
<evidence type="ECO:0000256" key="11">
    <source>
        <dbReference type="ARBA" id="ARBA00023136"/>
    </source>
</evidence>
<evidence type="ECO:0000256" key="5">
    <source>
        <dbReference type="ARBA" id="ARBA00022496"/>
    </source>
</evidence>
<keyword evidence="13 14" id="KW-0998">Cell outer membrane</keyword>